<evidence type="ECO:0000313" key="1">
    <source>
        <dbReference type="EMBL" id="CUH76909.1"/>
    </source>
</evidence>
<dbReference type="InterPro" id="IPR045516">
    <property type="entry name" value="DUF6477"/>
</dbReference>
<sequence length="96" mass="10533">MKDVLGMLNDLRRPRLLIRAARIAAQDYQRAKHLGPLLGGGGLPRSGAAIVKLMELEADIDTRRRTHDAGYSVSAHVEILTALMGEAKVLREARYG</sequence>
<dbReference type="STRING" id="441103.TRN7648_01187"/>
<proteinExistence type="predicted"/>
<dbReference type="EMBL" id="CYSE01000002">
    <property type="protein sequence ID" value="CUH76909.1"/>
    <property type="molecule type" value="Genomic_DNA"/>
</dbReference>
<organism evidence="1 2">
    <name type="scientific">Tropicibacter naphthalenivorans</name>
    <dbReference type="NCBI Taxonomy" id="441103"/>
    <lineage>
        <taxon>Bacteria</taxon>
        <taxon>Pseudomonadati</taxon>
        <taxon>Pseudomonadota</taxon>
        <taxon>Alphaproteobacteria</taxon>
        <taxon>Rhodobacterales</taxon>
        <taxon>Roseobacteraceae</taxon>
        <taxon>Tropicibacter</taxon>
    </lineage>
</organism>
<protein>
    <submittedName>
        <fullName evidence="1">Uncharacterized protein</fullName>
    </submittedName>
</protein>
<dbReference type="OrthoDB" id="7875218at2"/>
<name>A0A0P1G543_9RHOB</name>
<gene>
    <name evidence="1" type="ORF">TRN7648_01187</name>
</gene>
<dbReference type="Pfam" id="PF20083">
    <property type="entry name" value="DUF6477"/>
    <property type="match status" value="1"/>
</dbReference>
<dbReference type="AlphaFoldDB" id="A0A0P1G543"/>
<evidence type="ECO:0000313" key="2">
    <source>
        <dbReference type="Proteomes" id="UP000054935"/>
    </source>
</evidence>
<keyword evidence="2" id="KW-1185">Reference proteome</keyword>
<accession>A0A0P1G543</accession>
<dbReference type="Proteomes" id="UP000054935">
    <property type="component" value="Unassembled WGS sequence"/>
</dbReference>
<reference evidence="1 2" key="1">
    <citation type="submission" date="2015-09" db="EMBL/GenBank/DDBJ databases">
        <authorList>
            <consortium name="Swine Surveillance"/>
        </authorList>
    </citation>
    <scope>NUCLEOTIDE SEQUENCE [LARGE SCALE GENOMIC DNA]</scope>
    <source>
        <strain evidence="1 2">CECT 7648</strain>
    </source>
</reference>
<dbReference type="RefSeq" id="WP_058246711.1">
    <property type="nucleotide sequence ID" value="NZ_CYSE01000002.1"/>
</dbReference>